<dbReference type="AlphaFoldDB" id="A0A2G4YR38"/>
<sequence length="465" mass="50455">MKNNNNMKGCYPPLGQAWISVSILSLTYLVSFMDRQILILLIDPIKNDLQISDTQVSLLTGLAFAIIYTTACVPMGRLSDLWVRKYVIIGGVFFWSLMTILCGFARNFSQLFMARMGVGLGEAALTPAAYAMIGDLFPPHKLARGISIFALAGLAGGGLSLVFGGMVIGFVEQIGTLYVPLIGEMRSWQVVLLAVGGLSFLMIIPLSWMPEPKRHHKKLGSLQAGTANEPQSDAMTFAEVLKYFWGYKAFYGLFILGCAINNVAGFGLATWVPNYFIRVHDWSPSTAGVTLGTLYLIPAITGGLVAGWLADFLYGKGLRSAPFTIMVGVLPPMILLVSLFIYIPDVQMKMGILGLFYLFETTYSVLFPTVILMATPSFIRAQVSALTLLLVNLVGFGFGPLIVALVTDYVFKDNMAVGSSILTVGVSAYSIGGMVLFFALKPFKARVMAITEEAPQSVAERNVSS</sequence>
<evidence type="ECO:0000313" key="8">
    <source>
        <dbReference type="EMBL" id="PHZ84789.1"/>
    </source>
</evidence>
<feature type="transmembrane region" description="Helical" evidence="6">
    <location>
        <begin position="417"/>
        <end position="440"/>
    </location>
</feature>
<dbReference type="InParanoid" id="A0A2G4YR38"/>
<feature type="transmembrane region" description="Helical" evidence="6">
    <location>
        <begin position="54"/>
        <end position="74"/>
    </location>
</feature>
<name>A0A2G4YR38_9PROT</name>
<evidence type="ECO:0000313" key="9">
    <source>
        <dbReference type="Proteomes" id="UP000229730"/>
    </source>
</evidence>
<keyword evidence="5 6" id="KW-0472">Membrane</keyword>
<dbReference type="RefSeq" id="WP_099472855.1">
    <property type="nucleotide sequence ID" value="NZ_CP041025.1"/>
</dbReference>
<evidence type="ECO:0000256" key="4">
    <source>
        <dbReference type="ARBA" id="ARBA00022989"/>
    </source>
</evidence>
<feature type="transmembrane region" description="Helical" evidence="6">
    <location>
        <begin position="355"/>
        <end position="374"/>
    </location>
</feature>
<comment type="subcellular location">
    <subcellularLocation>
        <location evidence="1">Membrane</location>
        <topology evidence="1">Multi-pass membrane protein</topology>
    </subcellularLocation>
</comment>
<organism evidence="8 9">
    <name type="scientific">Paremcibacter congregatus</name>
    <dbReference type="NCBI Taxonomy" id="2043170"/>
    <lineage>
        <taxon>Bacteria</taxon>
        <taxon>Pseudomonadati</taxon>
        <taxon>Pseudomonadota</taxon>
        <taxon>Alphaproteobacteria</taxon>
        <taxon>Emcibacterales</taxon>
        <taxon>Emcibacteraceae</taxon>
        <taxon>Paremcibacter</taxon>
    </lineage>
</organism>
<dbReference type="EMBL" id="PDEM01000022">
    <property type="protein sequence ID" value="PHZ84789.1"/>
    <property type="molecule type" value="Genomic_DNA"/>
</dbReference>
<dbReference type="PROSITE" id="PS50850">
    <property type="entry name" value="MFS"/>
    <property type="match status" value="1"/>
</dbReference>
<dbReference type="InterPro" id="IPR044770">
    <property type="entry name" value="MFS_spinster-like"/>
</dbReference>
<feature type="transmembrane region" description="Helical" evidence="6">
    <location>
        <begin position="321"/>
        <end position="343"/>
    </location>
</feature>
<dbReference type="GO" id="GO:0022857">
    <property type="term" value="F:transmembrane transporter activity"/>
    <property type="evidence" value="ECO:0007669"/>
    <property type="project" value="InterPro"/>
</dbReference>
<dbReference type="InterPro" id="IPR011701">
    <property type="entry name" value="MFS"/>
</dbReference>
<comment type="caution">
    <text evidence="8">The sequence shown here is derived from an EMBL/GenBank/DDBJ whole genome shotgun (WGS) entry which is preliminary data.</text>
</comment>
<proteinExistence type="predicted"/>
<dbReference type="InterPro" id="IPR020846">
    <property type="entry name" value="MFS_dom"/>
</dbReference>
<feature type="transmembrane region" description="Helical" evidence="6">
    <location>
        <begin position="145"/>
        <end position="168"/>
    </location>
</feature>
<gene>
    <name evidence="8" type="ORF">CRD36_10195</name>
</gene>
<keyword evidence="3 6" id="KW-0812">Transmembrane</keyword>
<feature type="transmembrane region" description="Helical" evidence="6">
    <location>
        <begin position="188"/>
        <end position="208"/>
    </location>
</feature>
<accession>A0A2G4YR38</accession>
<evidence type="ECO:0000256" key="1">
    <source>
        <dbReference type="ARBA" id="ARBA00004141"/>
    </source>
</evidence>
<dbReference type="Pfam" id="PF07690">
    <property type="entry name" value="MFS_1"/>
    <property type="match status" value="1"/>
</dbReference>
<dbReference type="Proteomes" id="UP000229730">
    <property type="component" value="Unassembled WGS sequence"/>
</dbReference>
<reference evidence="8 9" key="1">
    <citation type="submission" date="2017-10" db="EMBL/GenBank/DDBJ databases">
        <title>Frigbacter circumglobatus gen. nov. sp. nov., isolated from sediment cultured in situ.</title>
        <authorList>
            <person name="Zhao Z."/>
        </authorList>
    </citation>
    <scope>NUCLEOTIDE SEQUENCE [LARGE SCALE GENOMIC DNA]</scope>
    <source>
        <strain evidence="8 9">ZYL</strain>
    </source>
</reference>
<keyword evidence="9" id="KW-1185">Reference proteome</keyword>
<dbReference type="SUPFAM" id="SSF103473">
    <property type="entry name" value="MFS general substrate transporter"/>
    <property type="match status" value="1"/>
</dbReference>
<dbReference type="OrthoDB" id="7442224at2"/>
<protein>
    <recommendedName>
        <fullName evidence="7">Major facilitator superfamily (MFS) profile domain-containing protein</fullName>
    </recommendedName>
</protein>
<feature type="transmembrane region" description="Helical" evidence="6">
    <location>
        <begin position="250"/>
        <end position="272"/>
    </location>
</feature>
<evidence type="ECO:0000256" key="2">
    <source>
        <dbReference type="ARBA" id="ARBA00022448"/>
    </source>
</evidence>
<feature type="transmembrane region" description="Helical" evidence="6">
    <location>
        <begin position="386"/>
        <end position="411"/>
    </location>
</feature>
<feature type="domain" description="Major facilitator superfamily (MFS) profile" evidence="7">
    <location>
        <begin position="20"/>
        <end position="444"/>
    </location>
</feature>
<dbReference type="FunCoup" id="A0A2G4YR38">
    <property type="interactions" value="304"/>
</dbReference>
<dbReference type="PANTHER" id="PTHR23505:SF79">
    <property type="entry name" value="PROTEIN SPINSTER"/>
    <property type="match status" value="1"/>
</dbReference>
<evidence type="ECO:0000256" key="5">
    <source>
        <dbReference type="ARBA" id="ARBA00023136"/>
    </source>
</evidence>
<feature type="transmembrane region" description="Helical" evidence="6">
    <location>
        <begin position="86"/>
        <end position="106"/>
    </location>
</feature>
<feature type="transmembrane region" description="Helical" evidence="6">
    <location>
        <begin position="292"/>
        <end position="314"/>
    </location>
</feature>
<keyword evidence="4 6" id="KW-1133">Transmembrane helix</keyword>
<dbReference type="GO" id="GO:0016020">
    <property type="term" value="C:membrane"/>
    <property type="evidence" value="ECO:0007669"/>
    <property type="project" value="UniProtKB-SubCell"/>
</dbReference>
<keyword evidence="2" id="KW-0813">Transport</keyword>
<feature type="transmembrane region" description="Helical" evidence="6">
    <location>
        <begin position="112"/>
        <end position="133"/>
    </location>
</feature>
<dbReference type="PANTHER" id="PTHR23505">
    <property type="entry name" value="SPINSTER"/>
    <property type="match status" value="1"/>
</dbReference>
<feature type="transmembrane region" description="Helical" evidence="6">
    <location>
        <begin position="21"/>
        <end position="42"/>
    </location>
</feature>
<evidence type="ECO:0000256" key="6">
    <source>
        <dbReference type="SAM" id="Phobius"/>
    </source>
</evidence>
<dbReference type="InterPro" id="IPR036259">
    <property type="entry name" value="MFS_trans_sf"/>
</dbReference>
<dbReference type="Gene3D" id="1.20.1250.20">
    <property type="entry name" value="MFS general substrate transporter like domains"/>
    <property type="match status" value="2"/>
</dbReference>
<evidence type="ECO:0000259" key="7">
    <source>
        <dbReference type="PROSITE" id="PS50850"/>
    </source>
</evidence>
<evidence type="ECO:0000256" key="3">
    <source>
        <dbReference type="ARBA" id="ARBA00022692"/>
    </source>
</evidence>